<sequence length="132" mass="14640">MTLPRVILQVVVVGTQIFAKAFAESYQAAVANSAKNAAQYAANKSADSATRKTGMTIDEAFQILNVQKTENPKDIDKDEIVKKYEILFKQNDPSTGGSFYLQSKIVRARERLELELNKGKEELNNNTSGEPK</sequence>
<accession>A0AAD5TXZ8</accession>
<dbReference type="GO" id="GO:0030150">
    <property type="term" value="P:protein import into mitochondrial matrix"/>
    <property type="evidence" value="ECO:0007669"/>
    <property type="project" value="InterPro"/>
</dbReference>
<dbReference type="AlphaFoldDB" id="A0AAD5TXZ8"/>
<evidence type="ECO:0000256" key="12">
    <source>
        <dbReference type="ARBA" id="ARBA00031407"/>
    </source>
</evidence>
<evidence type="ECO:0000313" key="15">
    <source>
        <dbReference type="Proteomes" id="UP001211065"/>
    </source>
</evidence>
<evidence type="ECO:0000313" key="14">
    <source>
        <dbReference type="EMBL" id="KAJ3215382.1"/>
    </source>
</evidence>
<dbReference type="Gene3D" id="1.10.287.110">
    <property type="entry name" value="DnaJ domain"/>
    <property type="match status" value="1"/>
</dbReference>
<protein>
    <recommendedName>
        <fullName evidence="4">Mitochondrial import inner membrane translocase subunit TIM16</fullName>
    </recommendedName>
    <alternativeName>
        <fullName evidence="3">Mitochondrial import inner membrane translocase subunit tim16</fullName>
    </alternativeName>
    <alternativeName>
        <fullName evidence="11 12">Presequence translocated-associated motor subunit PAM16</fullName>
    </alternativeName>
</protein>
<evidence type="ECO:0000256" key="3">
    <source>
        <dbReference type="ARBA" id="ARBA00013571"/>
    </source>
</evidence>
<dbReference type="FunFam" id="1.10.287.110:FF:000006">
    <property type="entry name" value="Import inner membrane translocase subunit TIM16"/>
    <property type="match status" value="1"/>
</dbReference>
<dbReference type="Proteomes" id="UP001211065">
    <property type="component" value="Unassembled WGS sequence"/>
</dbReference>
<evidence type="ECO:0000256" key="8">
    <source>
        <dbReference type="ARBA" id="ARBA00023010"/>
    </source>
</evidence>
<dbReference type="GO" id="GO:0005744">
    <property type="term" value="C:TIM23 mitochondrial import inner membrane translocase complex"/>
    <property type="evidence" value="ECO:0007669"/>
    <property type="project" value="InterPro"/>
</dbReference>
<keyword evidence="6" id="KW-0999">Mitochondrion inner membrane</keyword>
<evidence type="ECO:0000256" key="6">
    <source>
        <dbReference type="ARBA" id="ARBA00022792"/>
    </source>
</evidence>
<evidence type="ECO:0000256" key="2">
    <source>
        <dbReference type="ARBA" id="ARBA00008817"/>
    </source>
</evidence>
<keyword evidence="5" id="KW-0813">Transport</keyword>
<dbReference type="InterPro" id="IPR005341">
    <property type="entry name" value="Tim16"/>
</dbReference>
<keyword evidence="8" id="KW-0811">Translocation</keyword>
<evidence type="ECO:0000256" key="5">
    <source>
        <dbReference type="ARBA" id="ARBA00022448"/>
    </source>
</evidence>
<dbReference type="Pfam" id="PF03656">
    <property type="entry name" value="Pam16"/>
    <property type="match status" value="1"/>
</dbReference>
<dbReference type="EMBL" id="JADGJW010000548">
    <property type="protein sequence ID" value="KAJ3215382.1"/>
    <property type="molecule type" value="Genomic_DNA"/>
</dbReference>
<keyword evidence="9" id="KW-0496">Mitochondrion</keyword>
<evidence type="ECO:0000256" key="1">
    <source>
        <dbReference type="ARBA" id="ARBA00004637"/>
    </source>
</evidence>
<dbReference type="InterPro" id="IPR036869">
    <property type="entry name" value="J_dom_sf"/>
</dbReference>
<evidence type="ECO:0000256" key="10">
    <source>
        <dbReference type="ARBA" id="ARBA00023136"/>
    </source>
</evidence>
<comment type="caution">
    <text evidence="14">The sequence shown here is derived from an EMBL/GenBank/DDBJ whole genome shotgun (WGS) entry which is preliminary data.</text>
</comment>
<reference evidence="14" key="1">
    <citation type="submission" date="2020-05" db="EMBL/GenBank/DDBJ databases">
        <title>Phylogenomic resolution of chytrid fungi.</title>
        <authorList>
            <person name="Stajich J.E."/>
            <person name="Amses K."/>
            <person name="Simmons R."/>
            <person name="Seto K."/>
            <person name="Myers J."/>
            <person name="Bonds A."/>
            <person name="Quandt C.A."/>
            <person name="Barry K."/>
            <person name="Liu P."/>
            <person name="Grigoriev I."/>
            <person name="Longcore J.E."/>
            <person name="James T.Y."/>
        </authorList>
    </citation>
    <scope>NUCLEOTIDE SEQUENCE</scope>
    <source>
        <strain evidence="14">JEL0476</strain>
    </source>
</reference>
<name>A0AAD5TXZ8_9FUNG</name>
<feature type="signal peptide" evidence="13">
    <location>
        <begin position="1"/>
        <end position="23"/>
    </location>
</feature>
<keyword evidence="7" id="KW-0653">Protein transport</keyword>
<proteinExistence type="inferred from homology"/>
<dbReference type="PANTHER" id="PTHR12388">
    <property type="entry name" value="MITOCHONDRIA ASSOCIATED GRANULOCYTE MACROPHAGE CSF SIGNALING MOLECULE"/>
    <property type="match status" value="1"/>
</dbReference>
<organism evidence="14 15">
    <name type="scientific">Clydaea vesicula</name>
    <dbReference type="NCBI Taxonomy" id="447962"/>
    <lineage>
        <taxon>Eukaryota</taxon>
        <taxon>Fungi</taxon>
        <taxon>Fungi incertae sedis</taxon>
        <taxon>Chytridiomycota</taxon>
        <taxon>Chytridiomycota incertae sedis</taxon>
        <taxon>Chytridiomycetes</taxon>
        <taxon>Lobulomycetales</taxon>
        <taxon>Lobulomycetaceae</taxon>
        <taxon>Clydaea</taxon>
    </lineage>
</organism>
<keyword evidence="10" id="KW-0472">Membrane</keyword>
<comment type="similarity">
    <text evidence="2">Belongs to the TIM16/PAM16 family.</text>
</comment>
<evidence type="ECO:0000256" key="11">
    <source>
        <dbReference type="ARBA" id="ARBA00030422"/>
    </source>
</evidence>
<evidence type="ECO:0000256" key="13">
    <source>
        <dbReference type="SAM" id="SignalP"/>
    </source>
</evidence>
<feature type="chain" id="PRO_5041978612" description="Mitochondrial import inner membrane translocase subunit TIM16" evidence="13">
    <location>
        <begin position="24"/>
        <end position="132"/>
    </location>
</feature>
<evidence type="ECO:0000256" key="9">
    <source>
        <dbReference type="ARBA" id="ARBA00023128"/>
    </source>
</evidence>
<dbReference type="PANTHER" id="PTHR12388:SF0">
    <property type="entry name" value="MITOCHONDRIAL IMPORT INNER MEMBRANE TRANSLOCASE SUBUNIT TIM16"/>
    <property type="match status" value="1"/>
</dbReference>
<comment type="subcellular location">
    <subcellularLocation>
        <location evidence="1">Mitochondrion inner membrane</location>
        <topology evidence="1">Peripheral membrane protein</topology>
    </subcellularLocation>
</comment>
<evidence type="ECO:0000256" key="4">
    <source>
        <dbReference type="ARBA" id="ARBA00020721"/>
    </source>
</evidence>
<keyword evidence="13" id="KW-0732">Signal</keyword>
<keyword evidence="15" id="KW-1185">Reference proteome</keyword>
<evidence type="ECO:0000256" key="7">
    <source>
        <dbReference type="ARBA" id="ARBA00022927"/>
    </source>
</evidence>
<gene>
    <name evidence="14" type="primary">PAM16</name>
    <name evidence="14" type="ORF">HK099_006392</name>
</gene>